<evidence type="ECO:0000313" key="2">
    <source>
        <dbReference type="EMBL" id="TFF33470.1"/>
    </source>
</evidence>
<dbReference type="SUPFAM" id="SSF56399">
    <property type="entry name" value="ADP-ribosylation"/>
    <property type="match status" value="1"/>
</dbReference>
<dbReference type="Gene3D" id="3.90.176.10">
    <property type="entry name" value="Toxin ADP-ribosyltransferase, Chain A, domain 1"/>
    <property type="match status" value="1"/>
</dbReference>
<dbReference type="EMBL" id="SOZE01000044">
    <property type="protein sequence ID" value="TFF33470.1"/>
    <property type="molecule type" value="Genomic_DNA"/>
</dbReference>
<dbReference type="RefSeq" id="WP_133236367.1">
    <property type="nucleotide sequence ID" value="NZ_SOZE01000044.1"/>
</dbReference>
<dbReference type="PROSITE" id="PS51996">
    <property type="entry name" value="TR_MART"/>
    <property type="match status" value="1"/>
</dbReference>
<protein>
    <recommendedName>
        <fullName evidence="1">ADP ribosyltransferase domain-containing protein</fullName>
    </recommendedName>
</protein>
<comment type="caution">
    <text evidence="2">The sequence shown here is derived from an EMBL/GenBank/DDBJ whole genome shotgun (WGS) entry which is preliminary data.</text>
</comment>
<sequence>MSLSLEDTLRLCDSERNHHGLTLARSYEGFKAWFAAFENGSDEFDLHLAYMRELDIPKEEAFFILAYTGTHSSWINSELRNGEELSSRCKQAFAESLDQVLCKLTSFNNQIVYRMDIPPDDEEETRSWFDQHVGAKFEVPYYLSTAQEDYHNTPVVWKIQTLAADSFGKDISKLTNNEFEREVLFCRHAKFEILGIEHGTGYVMLQELTKDAATDFPLVGIYSRNY</sequence>
<evidence type="ECO:0000313" key="3">
    <source>
        <dbReference type="Proteomes" id="UP000297540"/>
    </source>
</evidence>
<evidence type="ECO:0000259" key="1">
    <source>
        <dbReference type="Pfam" id="PF03496"/>
    </source>
</evidence>
<accession>A0A4Y8S4G7</accession>
<dbReference type="InterPro" id="IPR003540">
    <property type="entry name" value="ADP-ribosyltransferase"/>
</dbReference>
<reference evidence="2 3" key="1">
    <citation type="journal article" date="2017" name="Int. J. Syst. Evol. Microbiol.">
        <title>Mucilaginibacterpsychrotolerans sp. nov., isolated from peatlands.</title>
        <authorList>
            <person name="Deng Y."/>
            <person name="Shen L."/>
            <person name="Xu B."/>
            <person name="Liu Y."/>
            <person name="Gu Z."/>
            <person name="Liu H."/>
            <person name="Zhou Y."/>
        </authorList>
    </citation>
    <scope>NUCLEOTIDE SEQUENCE [LARGE SCALE GENOMIC DNA]</scope>
    <source>
        <strain evidence="2 3">NH7-4</strain>
    </source>
</reference>
<gene>
    <name evidence="2" type="ORF">E2R66_25640</name>
</gene>
<dbReference type="AlphaFoldDB" id="A0A4Y8S4G7"/>
<proteinExistence type="predicted"/>
<keyword evidence="3" id="KW-1185">Reference proteome</keyword>
<dbReference type="Pfam" id="PF03496">
    <property type="entry name" value="ADPrib_exo_Tox"/>
    <property type="match status" value="1"/>
</dbReference>
<dbReference type="Proteomes" id="UP000297540">
    <property type="component" value="Unassembled WGS sequence"/>
</dbReference>
<dbReference type="GO" id="GO:0005576">
    <property type="term" value="C:extracellular region"/>
    <property type="evidence" value="ECO:0007669"/>
    <property type="project" value="InterPro"/>
</dbReference>
<organism evidence="2 3">
    <name type="scientific">Mucilaginibacter psychrotolerans</name>
    <dbReference type="NCBI Taxonomy" id="1524096"/>
    <lineage>
        <taxon>Bacteria</taxon>
        <taxon>Pseudomonadati</taxon>
        <taxon>Bacteroidota</taxon>
        <taxon>Sphingobacteriia</taxon>
        <taxon>Sphingobacteriales</taxon>
        <taxon>Sphingobacteriaceae</taxon>
        <taxon>Mucilaginibacter</taxon>
    </lineage>
</organism>
<name>A0A4Y8S4G7_9SPHI</name>
<feature type="domain" description="ADP ribosyltransferase" evidence="1">
    <location>
        <begin position="60"/>
        <end position="197"/>
    </location>
</feature>
<dbReference type="OrthoDB" id="4336409at2"/>